<dbReference type="AlphaFoldDB" id="A0A177BUJ2"/>
<feature type="compositionally biased region" description="Basic residues" evidence="1">
    <location>
        <begin position="25"/>
        <end position="39"/>
    </location>
</feature>
<sequence length="192" mass="20559">MRAGAGLEGCNEWLSSGVVCPSHGQKGRRHRKTRRRKQKSAGGRAGIGRRVWGAQRAQSRSFELLGHSRGPARKHIPGQNRCNLEEEGSGGHVAAAPSNGWALAGVPCMQRPYLGGRTRDEWPTAGGRGLEGAEGLDVCTTRRDGQQSGGHWSFGGALSKTWAESDPQGHGGGQLMQLTRPGRCACTWEIVQ</sequence>
<feature type="region of interest" description="Disordered" evidence="1">
    <location>
        <begin position="21"/>
        <end position="46"/>
    </location>
</feature>
<evidence type="ECO:0000313" key="3">
    <source>
        <dbReference type="Proteomes" id="UP000077069"/>
    </source>
</evidence>
<dbReference type="GeneID" id="28769586"/>
<evidence type="ECO:0000313" key="2">
    <source>
        <dbReference type="EMBL" id="OAF98954.1"/>
    </source>
</evidence>
<gene>
    <name evidence="2" type="ORF">CC84DRAFT_410980</name>
</gene>
<evidence type="ECO:0000256" key="1">
    <source>
        <dbReference type="SAM" id="MobiDB-lite"/>
    </source>
</evidence>
<dbReference type="InParanoid" id="A0A177BUJ2"/>
<name>A0A177BUJ2_9PLEO</name>
<organism evidence="2 3">
    <name type="scientific">Paraphaeosphaeria sporulosa</name>
    <dbReference type="NCBI Taxonomy" id="1460663"/>
    <lineage>
        <taxon>Eukaryota</taxon>
        <taxon>Fungi</taxon>
        <taxon>Dikarya</taxon>
        <taxon>Ascomycota</taxon>
        <taxon>Pezizomycotina</taxon>
        <taxon>Dothideomycetes</taxon>
        <taxon>Pleosporomycetidae</taxon>
        <taxon>Pleosporales</taxon>
        <taxon>Massarineae</taxon>
        <taxon>Didymosphaeriaceae</taxon>
        <taxon>Paraphaeosphaeria</taxon>
    </lineage>
</organism>
<reference evidence="2 3" key="1">
    <citation type="submission" date="2016-05" db="EMBL/GenBank/DDBJ databases">
        <title>Comparative analysis of secretome profiles of manganese(II)-oxidizing ascomycete fungi.</title>
        <authorList>
            <consortium name="DOE Joint Genome Institute"/>
            <person name="Zeiner C.A."/>
            <person name="Purvine S.O."/>
            <person name="Zink E.M."/>
            <person name="Wu S."/>
            <person name="Pasa-Tolic L."/>
            <person name="Chaput D.L."/>
            <person name="Haridas S."/>
            <person name="Grigoriev I.V."/>
            <person name="Santelli C.M."/>
            <person name="Hansel C.M."/>
        </authorList>
    </citation>
    <scope>NUCLEOTIDE SEQUENCE [LARGE SCALE GENOMIC DNA]</scope>
    <source>
        <strain evidence="2 3">AP3s5-JAC2a</strain>
    </source>
</reference>
<keyword evidence="3" id="KW-1185">Reference proteome</keyword>
<dbReference type="EMBL" id="KV441563">
    <property type="protein sequence ID" value="OAF98954.1"/>
    <property type="molecule type" value="Genomic_DNA"/>
</dbReference>
<accession>A0A177BUJ2</accession>
<protein>
    <submittedName>
        <fullName evidence="2">Uncharacterized protein</fullName>
    </submittedName>
</protein>
<proteinExistence type="predicted"/>
<dbReference type="RefSeq" id="XP_018029320.1">
    <property type="nucleotide sequence ID" value="XM_018186100.1"/>
</dbReference>
<dbReference type="Proteomes" id="UP000077069">
    <property type="component" value="Unassembled WGS sequence"/>
</dbReference>